<evidence type="ECO:0008006" key="3">
    <source>
        <dbReference type="Google" id="ProtNLM"/>
    </source>
</evidence>
<comment type="caution">
    <text evidence="1">The sequence shown here is derived from an EMBL/GenBank/DDBJ whole genome shotgun (WGS) entry which is preliminary data.</text>
</comment>
<dbReference type="EMBL" id="ACRF02000013">
    <property type="protein sequence ID" value="EEW93464.1"/>
    <property type="molecule type" value="Genomic_DNA"/>
</dbReference>
<name>D0BK61_9LACT</name>
<dbReference type="STRING" id="626369.HMPREF0446_00346"/>
<protein>
    <recommendedName>
        <fullName evidence="3">Abortive infection protein AbiGI</fullName>
    </recommendedName>
</protein>
<evidence type="ECO:0000313" key="2">
    <source>
        <dbReference type="Proteomes" id="UP000002939"/>
    </source>
</evidence>
<organism evidence="1 2">
    <name type="scientific">Granulicatella elegans ATCC 700633</name>
    <dbReference type="NCBI Taxonomy" id="626369"/>
    <lineage>
        <taxon>Bacteria</taxon>
        <taxon>Bacillati</taxon>
        <taxon>Bacillota</taxon>
        <taxon>Bacilli</taxon>
        <taxon>Lactobacillales</taxon>
        <taxon>Carnobacteriaceae</taxon>
        <taxon>Granulicatella</taxon>
    </lineage>
</organism>
<dbReference type="HOGENOM" id="CLU_089333_1_2_9"/>
<reference evidence="1" key="2">
    <citation type="submission" date="2011-10" db="EMBL/GenBank/DDBJ databases">
        <title>The Genome Sequence of Granulicatella elegans ATCC 700633.</title>
        <authorList>
            <consortium name="The Broad Institute Genome Sequencing Platform"/>
            <consortium name="The Broad Institute Genome Sequencing Center for Infectious Disease"/>
            <person name="Earl A."/>
            <person name="Ward D."/>
            <person name="Feldgarden M."/>
            <person name="Gevers D."/>
            <person name="Sibley C.D."/>
            <person name="Field T.R."/>
            <person name="Grinwis M."/>
            <person name="Eshaghurshan C.S."/>
            <person name="Surette M.G."/>
            <person name="Young S.K."/>
            <person name="Zeng Q."/>
            <person name="Gargeya S."/>
            <person name="Fitzgerald M."/>
            <person name="Haas B."/>
            <person name="Abouelleil A."/>
            <person name="Alvarado L."/>
            <person name="Arachchi H.M."/>
            <person name="Berlin A."/>
            <person name="Brown A."/>
            <person name="Chapman S.B."/>
            <person name="Chen Z."/>
            <person name="Dunbar C."/>
            <person name="Freedman E."/>
            <person name="Gearin G."/>
            <person name="Goldberg J."/>
            <person name="Griggs A."/>
            <person name="Gujja S."/>
            <person name="Heiman D."/>
            <person name="Howarth C."/>
            <person name="Larson L."/>
            <person name="Lui A."/>
            <person name="MacDonald P.J.P."/>
            <person name="Montmayeur A."/>
            <person name="Murphy C."/>
            <person name="Neiman D."/>
            <person name="Pearson M."/>
            <person name="Priest M."/>
            <person name="Roberts A."/>
            <person name="Saif S."/>
            <person name="Shea T."/>
            <person name="Shenoy N."/>
            <person name="Sisk P."/>
            <person name="Stolte C."/>
            <person name="Sykes S."/>
            <person name="Wortman J."/>
            <person name="Nusbaum C."/>
            <person name="Birren B."/>
        </authorList>
    </citation>
    <scope>NUCLEOTIDE SEQUENCE [LARGE SCALE GENOMIC DNA]</scope>
    <source>
        <strain evidence="1">ATCC 700633</strain>
    </source>
</reference>
<dbReference type="RefSeq" id="WP_006702620.1">
    <property type="nucleotide sequence ID" value="NZ_KI391971.1"/>
</dbReference>
<keyword evidence="2" id="KW-1185">Reference proteome</keyword>
<reference evidence="1" key="1">
    <citation type="submission" date="2009-09" db="EMBL/GenBank/DDBJ databases">
        <authorList>
            <consortium name="The Broad Institute Genome Sequencing Platform"/>
            <person name="Ward D."/>
            <person name="Feldgarden M."/>
            <person name="Earl A."/>
            <person name="Young S.K."/>
            <person name="Zeng Q."/>
            <person name="Koehrsen M."/>
            <person name="Alvarado L."/>
            <person name="Berlin A."/>
            <person name="Bochicchio J."/>
            <person name="Borenstein D."/>
            <person name="Chapman S.B."/>
            <person name="Chen Z."/>
            <person name="Engels R."/>
            <person name="Freedman E."/>
            <person name="Gellesch M."/>
            <person name="Goldberg J."/>
            <person name="Griggs A."/>
            <person name="Gujja S."/>
            <person name="Heilman E."/>
            <person name="Heiman D."/>
            <person name="Hepburn T."/>
            <person name="Howarth C."/>
            <person name="Jen D."/>
            <person name="Larson L."/>
            <person name="Lewis B."/>
            <person name="Mehta T."/>
            <person name="Park D."/>
            <person name="Pearson M."/>
            <person name="Roberts A."/>
            <person name="Saif S."/>
            <person name="Shea T."/>
            <person name="Shenoy N."/>
            <person name="Sisk P."/>
            <person name="Stolte C."/>
            <person name="Sykes S."/>
            <person name="Thomson T."/>
            <person name="Walk T."/>
            <person name="White J."/>
            <person name="Yandava C."/>
            <person name="Sibley C.D."/>
            <person name="Field T.R."/>
            <person name="Grinwis M."/>
            <person name="Eshaghurshan C.S."/>
            <person name="Surette M.G."/>
            <person name="Haas B."/>
            <person name="Nusbaum C."/>
            <person name="Birren B."/>
        </authorList>
    </citation>
    <scope>NUCLEOTIDE SEQUENCE [LARGE SCALE GENOMIC DNA]</scope>
    <source>
        <strain evidence="1">ATCC 700633</strain>
    </source>
</reference>
<gene>
    <name evidence="1" type="ORF">HMPREF0446_00346</name>
</gene>
<dbReference type="Proteomes" id="UP000002939">
    <property type="component" value="Unassembled WGS sequence"/>
</dbReference>
<proteinExistence type="predicted"/>
<accession>D0BK61</accession>
<evidence type="ECO:0000313" key="1">
    <source>
        <dbReference type="EMBL" id="EEW93464.1"/>
    </source>
</evidence>
<dbReference type="eggNOG" id="COG5340">
    <property type="taxonomic scope" value="Bacteria"/>
</dbReference>
<dbReference type="OrthoDB" id="9801429at2"/>
<dbReference type="AlphaFoldDB" id="D0BK61"/>
<sequence>MSKKELLLEKIKENNGVITTKQVIEYGIHKDVLKNMVIKEELEKIANGLYGLPGESIDEYLYFTHRIPKGIFSHETAAYLHGFTTRLPFSYVMTVAVGDNVSRVKSVKSNILFKYVNKEFYKIGKSTSLSPFGREIVVYDKERTILDLIKDKDRVDTQVFTESIKTYFSSKDKNILRLSTYAMQLGMENELRSYTEVLL</sequence>